<feature type="region of interest" description="Disordered" evidence="1">
    <location>
        <begin position="392"/>
        <end position="426"/>
    </location>
</feature>
<dbReference type="Proteomes" id="UP000801492">
    <property type="component" value="Unassembled WGS sequence"/>
</dbReference>
<keyword evidence="3" id="KW-1185">Reference proteome</keyword>
<dbReference type="AlphaFoldDB" id="A0A8K0D7R5"/>
<dbReference type="EMBL" id="VTPC01002831">
    <property type="protein sequence ID" value="KAF2899389.1"/>
    <property type="molecule type" value="Genomic_DNA"/>
</dbReference>
<organism evidence="2 3">
    <name type="scientific">Ignelater luminosus</name>
    <name type="common">Cucubano</name>
    <name type="synonym">Pyrophorus luminosus</name>
    <dbReference type="NCBI Taxonomy" id="2038154"/>
    <lineage>
        <taxon>Eukaryota</taxon>
        <taxon>Metazoa</taxon>
        <taxon>Ecdysozoa</taxon>
        <taxon>Arthropoda</taxon>
        <taxon>Hexapoda</taxon>
        <taxon>Insecta</taxon>
        <taxon>Pterygota</taxon>
        <taxon>Neoptera</taxon>
        <taxon>Endopterygota</taxon>
        <taxon>Coleoptera</taxon>
        <taxon>Polyphaga</taxon>
        <taxon>Elateriformia</taxon>
        <taxon>Elateroidea</taxon>
        <taxon>Elateridae</taxon>
        <taxon>Agrypninae</taxon>
        <taxon>Pyrophorini</taxon>
        <taxon>Ignelater</taxon>
    </lineage>
</organism>
<comment type="caution">
    <text evidence="2">The sequence shown here is derived from an EMBL/GenBank/DDBJ whole genome shotgun (WGS) entry which is preliminary data.</text>
</comment>
<dbReference type="OrthoDB" id="6776738at2759"/>
<evidence type="ECO:0000313" key="3">
    <source>
        <dbReference type="Proteomes" id="UP000801492"/>
    </source>
</evidence>
<gene>
    <name evidence="2" type="ORF">ILUMI_06784</name>
</gene>
<protein>
    <submittedName>
        <fullName evidence="2">Uncharacterized protein</fullName>
    </submittedName>
</protein>
<proteinExistence type="predicted"/>
<sequence>MLDCPTGDVGKQNLTGSPVLLGKPFKMPSFISHASECNCFYCLSIEYKQLVIEYIHLEAQLHIHYGNMTAAQACFNGALQLHKNMDENKTFRIKVIESLSCNPFCDIKDMLCEAFGALLLNYGNNLLRMNDVTKAKYFNDQLVNLISDRRYRNLYLYNEALTQKLLMLLKLEEISEGHQNLQVEMDSLTIDDKEAPKTPENRQTKVTFPASYSPRLNSPPKRRLHKIKCDFSEKPGKNSNESKSNANKLPFAIHTSPDNVKLSKETENDKRVKFIYKTPAAKTATNKKTILREISISGISNNCPTEQDMSTDVIPSSPNAYTPKSVIASSVLQSRTELLTKKLKSTVKKKLVNDDNGRNDIVSDSNVEDNNKSKPVVCKNLISELTAAENHTVKTSKKRNKIQNDESTETSRIPISTRVTRARKNK</sequence>
<feature type="compositionally biased region" description="Low complexity" evidence="1">
    <location>
        <begin position="237"/>
        <end position="248"/>
    </location>
</feature>
<feature type="compositionally biased region" description="Polar residues" evidence="1">
    <location>
        <begin position="410"/>
        <end position="419"/>
    </location>
</feature>
<name>A0A8K0D7R5_IGNLU</name>
<feature type="region of interest" description="Disordered" evidence="1">
    <location>
        <begin position="231"/>
        <end position="251"/>
    </location>
</feature>
<reference evidence="2" key="1">
    <citation type="submission" date="2019-08" db="EMBL/GenBank/DDBJ databases">
        <title>The genome of the North American firefly Photinus pyralis.</title>
        <authorList>
            <consortium name="Photinus pyralis genome working group"/>
            <person name="Fallon T.R."/>
            <person name="Sander Lower S.E."/>
            <person name="Weng J.-K."/>
        </authorList>
    </citation>
    <scope>NUCLEOTIDE SEQUENCE</scope>
    <source>
        <strain evidence="2">TRF0915ILg1</strain>
        <tissue evidence="2">Whole body</tissue>
    </source>
</reference>
<evidence type="ECO:0000256" key="1">
    <source>
        <dbReference type="SAM" id="MobiDB-lite"/>
    </source>
</evidence>
<accession>A0A8K0D7R5</accession>
<evidence type="ECO:0000313" key="2">
    <source>
        <dbReference type="EMBL" id="KAF2899389.1"/>
    </source>
</evidence>